<feature type="domain" description="Putative auto-transporter adhesin head GIN" evidence="1">
    <location>
        <begin position="46"/>
        <end position="246"/>
    </location>
</feature>
<reference evidence="2 3" key="1">
    <citation type="submission" date="2019-08" db="EMBL/GenBank/DDBJ databases">
        <title>Ulvibacter marinistellae sp. nov., isolated from a starfish, Patiria pectinifera.</title>
        <authorList>
            <person name="Kawano K."/>
            <person name="Ushijima N."/>
            <person name="Kihara M."/>
            <person name="Itoh H."/>
        </authorList>
    </citation>
    <scope>NUCLEOTIDE SEQUENCE [LARGE SCALE GENOMIC DNA]</scope>
    <source>
        <strain evidence="2 3">KK4</strain>
    </source>
</reference>
<dbReference type="PANTHER" id="PTHR39200:SF1">
    <property type="entry name" value="AUTO-TRANSPORTER ADHESIN HEAD GIN DOMAIN-CONTAINING PROTEIN-RELATED"/>
    <property type="match status" value="1"/>
</dbReference>
<dbReference type="Proteomes" id="UP000326994">
    <property type="component" value="Unassembled WGS sequence"/>
</dbReference>
<dbReference type="AlphaFoldDB" id="A0A5J4FYF3"/>
<evidence type="ECO:0000313" key="2">
    <source>
        <dbReference type="EMBL" id="GEQ86262.1"/>
    </source>
</evidence>
<evidence type="ECO:0000259" key="1">
    <source>
        <dbReference type="Pfam" id="PF10988"/>
    </source>
</evidence>
<dbReference type="Gene3D" id="2.160.20.120">
    <property type="match status" value="1"/>
</dbReference>
<dbReference type="EMBL" id="BKCF01000003">
    <property type="protein sequence ID" value="GEQ86262.1"/>
    <property type="molecule type" value="Genomic_DNA"/>
</dbReference>
<dbReference type="PANTHER" id="PTHR39200">
    <property type="entry name" value="HYPOTHETICAL EXPORTED PROTEIN"/>
    <property type="match status" value="1"/>
</dbReference>
<gene>
    <name evidence="2" type="ORF">ULMS_17700</name>
</gene>
<accession>A0A5J4FYF3</accession>
<dbReference type="InterPro" id="IPR021255">
    <property type="entry name" value="DUF2807"/>
</dbReference>
<dbReference type="Pfam" id="PF10988">
    <property type="entry name" value="DUF2807"/>
    <property type="match status" value="1"/>
</dbReference>
<dbReference type="OrthoDB" id="943856at2"/>
<comment type="caution">
    <text evidence="2">The sequence shown here is derived from an EMBL/GenBank/DDBJ whole genome shotgun (WGS) entry which is preliminary data.</text>
</comment>
<evidence type="ECO:0000313" key="3">
    <source>
        <dbReference type="Proteomes" id="UP000326994"/>
    </source>
</evidence>
<dbReference type="RefSeq" id="WP_151894198.1">
    <property type="nucleotide sequence ID" value="NZ_BKCF01000003.1"/>
</dbReference>
<protein>
    <recommendedName>
        <fullName evidence="1">Putative auto-transporter adhesin head GIN domain-containing protein</fullName>
    </recommendedName>
</protein>
<organism evidence="2 3">
    <name type="scientific">Patiriisocius marinistellae</name>
    <dbReference type="NCBI Taxonomy" id="2494560"/>
    <lineage>
        <taxon>Bacteria</taxon>
        <taxon>Pseudomonadati</taxon>
        <taxon>Bacteroidota</taxon>
        <taxon>Flavobacteriia</taxon>
        <taxon>Flavobacteriales</taxon>
        <taxon>Flavobacteriaceae</taxon>
        <taxon>Patiriisocius</taxon>
    </lineage>
</organism>
<proteinExistence type="predicted"/>
<keyword evidence="3" id="KW-1185">Reference proteome</keyword>
<sequence>MSKIQIKPQSKWITSKKVFAVLPVFILLFFSNFSIAQSKEISVDSFDKVIVSPHIEVVFKEGNKESITIESITVPIEKLNIEVKKKTLNVYLDDAKITADNEVENVNGYKRKTPIYKSTVVRAVITYKSINNVELRGEERFDFESAFKVDKLRLRIFGESQVYFSEVNAKNLQVSIYGESFLMVSKGTIEKQKITAYGETKVNTQDVLSKETKLTAYGDGVFQLNVSEKLKVTSYGEATIVYSGSPTLNKGIVIGETKITKVGM</sequence>
<name>A0A5J4FYF3_9FLAO</name>